<evidence type="ECO:0000256" key="1">
    <source>
        <dbReference type="SAM" id="MobiDB-lite"/>
    </source>
</evidence>
<gene>
    <name evidence="2" type="ORF">SAMN04488129_11181</name>
</gene>
<feature type="compositionally biased region" description="Basic and acidic residues" evidence="1">
    <location>
        <begin position="396"/>
        <end position="405"/>
    </location>
</feature>
<dbReference type="EMBL" id="FOBC01000011">
    <property type="protein sequence ID" value="SEL52584.1"/>
    <property type="molecule type" value="Genomic_DNA"/>
</dbReference>
<evidence type="ECO:0000313" key="2">
    <source>
        <dbReference type="EMBL" id="SEL52584.1"/>
    </source>
</evidence>
<feature type="compositionally biased region" description="Low complexity" evidence="1">
    <location>
        <begin position="386"/>
        <end position="395"/>
    </location>
</feature>
<dbReference type="Proteomes" id="UP000198807">
    <property type="component" value="Unassembled WGS sequence"/>
</dbReference>
<keyword evidence="3" id="KW-1185">Reference proteome</keyword>
<accession>A0A1H7QY21</accession>
<dbReference type="AlphaFoldDB" id="A0A1H7QY21"/>
<name>A0A1H7QY21_9GAMM</name>
<dbReference type="OrthoDB" id="7427667at2"/>
<evidence type="ECO:0000313" key="3">
    <source>
        <dbReference type="Proteomes" id="UP000198807"/>
    </source>
</evidence>
<proteinExistence type="predicted"/>
<dbReference type="RefSeq" id="WP_089713382.1">
    <property type="nucleotide sequence ID" value="NZ_FOBC01000011.1"/>
</dbReference>
<feature type="region of interest" description="Disordered" evidence="1">
    <location>
        <begin position="386"/>
        <end position="408"/>
    </location>
</feature>
<protein>
    <submittedName>
        <fullName evidence="2">Uncharacterized protein</fullName>
    </submittedName>
</protein>
<organism evidence="2 3">
    <name type="scientific">Halomonas daqiaonensis</name>
    <dbReference type="NCBI Taxonomy" id="650850"/>
    <lineage>
        <taxon>Bacteria</taxon>
        <taxon>Pseudomonadati</taxon>
        <taxon>Pseudomonadota</taxon>
        <taxon>Gammaproteobacteria</taxon>
        <taxon>Oceanospirillales</taxon>
        <taxon>Halomonadaceae</taxon>
        <taxon>Halomonas</taxon>
    </lineage>
</organism>
<reference evidence="3" key="1">
    <citation type="submission" date="2016-10" db="EMBL/GenBank/DDBJ databases">
        <authorList>
            <person name="Varghese N."/>
            <person name="Submissions S."/>
        </authorList>
    </citation>
    <scope>NUCLEOTIDE SEQUENCE [LARGE SCALE GENOMIC DNA]</scope>
    <source>
        <strain evidence="3">CGMCC 1.9150</strain>
    </source>
</reference>
<feature type="region of interest" description="Disordered" evidence="1">
    <location>
        <begin position="102"/>
        <end position="129"/>
    </location>
</feature>
<sequence>MTNTSRASRLVRRWAFQFPDRLMSSLFALAISAWLSVTYSADKACHVAYIDARANPSANMLAWRAADRLASGFDCSNEPLGVGDRSAAVWYLESAMGCVRPDSQTLRPDDAEQQGGAATSSSALGQEAEDDTSVLLLSLRTGESYRSLLLSRAPSVPSGQGAEQGADIFPIEGMIVSPQPQGLMRLQTLTVRLPRGCTGEGCRGTSRDVYAARWGQKLIPGNAHQAIRQEMEAAMQRGGTDSRYRRETLVLTVAEGIVCGHTRARWESGAPHPTHIDRRGCVPLTTGRLRPTENPLPPEYLLSEAQLEQARERIKDRYSSGKFEDELSPQALQAVGDLDLSGMRLLLDHQVGALYAFVLADASAPYALSATYDLQVNVPAGLAPQPAAQTGAAAGKSDERTDASARHTFTSPDQALQVVLGAERLRLIDPSSGTVILHRELAWDDVVSAAWISGAQAQRLRQ</sequence>